<dbReference type="WBParaSite" id="HDID_0000259301-mRNA-1">
    <property type="protein sequence ID" value="HDID_0000259301-mRNA-1"/>
    <property type="gene ID" value="HDID_0000259301"/>
</dbReference>
<reference evidence="1 2" key="2">
    <citation type="submission" date="2018-11" db="EMBL/GenBank/DDBJ databases">
        <authorList>
            <consortium name="Pathogen Informatics"/>
        </authorList>
    </citation>
    <scope>NUCLEOTIDE SEQUENCE [LARGE SCALE GENOMIC DNA]</scope>
</reference>
<dbReference type="AlphaFoldDB" id="A0A0R3SD63"/>
<evidence type="ECO:0000313" key="3">
    <source>
        <dbReference type="WBParaSite" id="HDID_0000259301-mRNA-1"/>
    </source>
</evidence>
<name>A0A0R3SD63_HYMDI</name>
<protein>
    <submittedName>
        <fullName evidence="3">C2 domain-containing protein</fullName>
    </submittedName>
</protein>
<dbReference type="Proteomes" id="UP000274504">
    <property type="component" value="Unassembled WGS sequence"/>
</dbReference>
<accession>A0A0R3SD63</accession>
<sequence>MFDGVTAIVLSICIAFAAFAAFICAATLAVASPWWPQRKRAKYSRSNSKVSISPVNLLCSTIEAFALTSPHSAPRNRDVSRRSSVLAESQSLPLRFQPERLYGSTSPHHSSIRSSFCSFSGALVGEQSGAGVTTIGGYLAPPTLRPRSGSTSILNDLAKGGYESISPIPAFMSTINAQPEALVDALNPPKVIPTKIDSDTAIRRKSLIAARRTTLGSLTPKPLVSELGASMTELVSILGTQVSRSTHNSPSRKCILSSAALTPIATPPMSRVSPVNYFTTAEAPGGTINYRIFIDATGKRNLTVRVHLYYATNLPAVRPWKNSNYIVKAELIGFKSHFVQTSGAVTASCGSPKFSEGNPSVLDFVIDCGMPFNKSKEDVQLKLSIIEFSGRKPSDKSLLVASKEYQFSYHTLKGKSTLSTDINWERCKPCIDVYQLNADVLASLTQRETEGSLRFEIHEIRNLSFRNLLDSMEDMDISAKKTNLTPIKLRLRACLVSNGRATCVRKGFNIRLPAEFVESISKGNGSLPLILKDHVFNNSELVLTFRPPFQSSFDKPELFNKVGVRLIHWRILAYLVLILEDYSIHASGSKRVRAIGCCCLGSNAQNTIGVSSAINDGIIPLLSSVASESSQPQVSQWLHIE</sequence>
<evidence type="ECO:0000313" key="1">
    <source>
        <dbReference type="EMBL" id="VDL20188.1"/>
    </source>
</evidence>
<dbReference type="OrthoDB" id="6264499at2759"/>
<dbReference type="EMBL" id="UYSG01000660">
    <property type="protein sequence ID" value="VDL20188.1"/>
    <property type="molecule type" value="Genomic_DNA"/>
</dbReference>
<gene>
    <name evidence="1" type="ORF">HDID_LOCUS2594</name>
</gene>
<proteinExistence type="predicted"/>
<reference evidence="3" key="1">
    <citation type="submission" date="2017-02" db="UniProtKB">
        <authorList>
            <consortium name="WormBaseParasite"/>
        </authorList>
    </citation>
    <scope>IDENTIFICATION</scope>
</reference>
<evidence type="ECO:0000313" key="2">
    <source>
        <dbReference type="Proteomes" id="UP000274504"/>
    </source>
</evidence>
<organism evidence="3">
    <name type="scientific">Hymenolepis diminuta</name>
    <name type="common">Rat tapeworm</name>
    <dbReference type="NCBI Taxonomy" id="6216"/>
    <lineage>
        <taxon>Eukaryota</taxon>
        <taxon>Metazoa</taxon>
        <taxon>Spiralia</taxon>
        <taxon>Lophotrochozoa</taxon>
        <taxon>Platyhelminthes</taxon>
        <taxon>Cestoda</taxon>
        <taxon>Eucestoda</taxon>
        <taxon>Cyclophyllidea</taxon>
        <taxon>Hymenolepididae</taxon>
        <taxon>Hymenolepis</taxon>
    </lineage>
</organism>